<accession>A0ABZ0W8F1</accession>
<keyword evidence="3" id="KW-1185">Reference proteome</keyword>
<gene>
    <name evidence="2" type="ORF">U0035_05360</name>
</gene>
<evidence type="ECO:0000256" key="1">
    <source>
        <dbReference type="SAM" id="MobiDB-lite"/>
    </source>
</evidence>
<evidence type="ECO:0000313" key="2">
    <source>
        <dbReference type="EMBL" id="WQD39573.1"/>
    </source>
</evidence>
<reference evidence="2 3" key="1">
    <citation type="submission" date="2023-12" db="EMBL/GenBank/DDBJ databases">
        <title>Genome sequencing and assembly of bacterial species from a model synthetic community.</title>
        <authorList>
            <person name="Hogle S.L."/>
        </authorList>
    </citation>
    <scope>NUCLEOTIDE SEQUENCE [LARGE SCALE GENOMIC DNA]</scope>
    <source>
        <strain evidence="2 3">HAMBI_3031</strain>
    </source>
</reference>
<dbReference type="RefSeq" id="WP_114789005.1">
    <property type="nucleotide sequence ID" value="NZ_CP139960.1"/>
</dbReference>
<proteinExistence type="predicted"/>
<sequence>MNSFINTLSDTVLSKKLEYCDLAELQRLSETHPYSSAIQLLYVQKLQATGNADYQKQLQKTLLYYNNPLFIKYLIETEEQPAVQPVYIATVSGEDTAPAETDSVDGDIQTEAAVETQPAVSEEPVALATTASVQEAEEHLPLSTQQQATTGGDEPDLPEEANAEPIELEEDATLPPLPEFKFEPIDPAKAELSFTPYHTIDYFAAQGIKLGEEQNSADRFGTQLKSFTAWLKQMKRLPGATAKGNISITEEKSIEQMAAQSLRGENADTEAMAQVWAQQGNPKKAIEIYKKLSLQIPAKSAYFAAKIDHLKK</sequence>
<organism evidence="2 3">
    <name type="scientific">Niabella yanshanensis</name>
    <dbReference type="NCBI Taxonomy" id="577386"/>
    <lineage>
        <taxon>Bacteria</taxon>
        <taxon>Pseudomonadati</taxon>
        <taxon>Bacteroidota</taxon>
        <taxon>Chitinophagia</taxon>
        <taxon>Chitinophagales</taxon>
        <taxon>Chitinophagaceae</taxon>
        <taxon>Niabella</taxon>
    </lineage>
</organism>
<dbReference type="EMBL" id="CP139960">
    <property type="protein sequence ID" value="WQD39573.1"/>
    <property type="molecule type" value="Genomic_DNA"/>
</dbReference>
<evidence type="ECO:0000313" key="3">
    <source>
        <dbReference type="Proteomes" id="UP001325680"/>
    </source>
</evidence>
<name>A0ABZ0W8F1_9BACT</name>
<dbReference type="Proteomes" id="UP001325680">
    <property type="component" value="Chromosome"/>
</dbReference>
<feature type="region of interest" description="Disordered" evidence="1">
    <location>
        <begin position="132"/>
        <end position="159"/>
    </location>
</feature>
<protein>
    <submittedName>
        <fullName evidence="2">Uncharacterized protein</fullName>
    </submittedName>
</protein>